<gene>
    <name evidence="2" type="ORF">JW984_04780</name>
</gene>
<accession>A0A9D8PP18</accession>
<reference evidence="2" key="2">
    <citation type="submission" date="2021-01" db="EMBL/GenBank/DDBJ databases">
        <authorList>
            <person name="Hahn C.R."/>
            <person name="Youssef N.H."/>
            <person name="Elshahed M."/>
        </authorList>
    </citation>
    <scope>NUCLEOTIDE SEQUENCE</scope>
    <source>
        <strain evidence="2">Zod_Metabat.24</strain>
    </source>
</reference>
<evidence type="ECO:0000313" key="3">
    <source>
        <dbReference type="Proteomes" id="UP000809273"/>
    </source>
</evidence>
<dbReference type="InterPro" id="IPR004919">
    <property type="entry name" value="GmrSD_N"/>
</dbReference>
<feature type="domain" description="GmrSD restriction endonucleases N-terminal" evidence="1">
    <location>
        <begin position="17"/>
        <end position="211"/>
    </location>
</feature>
<dbReference type="PANTHER" id="PTHR37292">
    <property type="entry name" value="VNG6097C"/>
    <property type="match status" value="1"/>
</dbReference>
<sequence length="530" mass="62510">MRYIEGVEELKGSKPDEKKAERAILDGQQRLTALFYVLNSPPRVSPKLATNPYRYFINVEEKLKKEEKKEEEKRKEEEWDDFIIFYSEKDSFFSDFQGTIKNEGFNALLKKEDFRKFCFEKGIIPFASLSSDGNLYDWLDDYEVNLIKKKGLEHDNAREKKRKIRSIFEKYLNYQIPILILQNTDIIEVAEIFERINKTGVELSVFAIATAVFYNEDCNLRKWWEDYYNQNGLIKKFCDIDDENYPKYILQIMALLQEKEVKKRVLIDSSELKVDKGKWEEACKWLDKALERLYEAPGGYGVIKPNLLPYKTIVVTLSALLKHCKNDAKPNKKIDSWYWSSVFTGRYSHSSDTVVKRDFDQVKKWLKSDKEKPEVIVEIESHNAIEDLDLEKTERGALYKSIMNLLALKIPRDFFSGKVIKLLNLDDHHIFPKKVNIPNIDRNKLNSILNRTLIGNDTDKSILNKKPSEYLKIMRNKLDGEENLKKTLESHIINNECYDALKENKYEEFIKEREKLIKEEMKKLAVSYKE</sequence>
<evidence type="ECO:0000313" key="2">
    <source>
        <dbReference type="EMBL" id="MBN1572495.1"/>
    </source>
</evidence>
<dbReference type="PANTHER" id="PTHR37292:SF2">
    <property type="entry name" value="DUF262 DOMAIN-CONTAINING PROTEIN"/>
    <property type="match status" value="1"/>
</dbReference>
<evidence type="ECO:0000259" key="1">
    <source>
        <dbReference type="Pfam" id="PF03235"/>
    </source>
</evidence>
<protein>
    <submittedName>
        <fullName evidence="2">DUF262 domain-containing protein</fullName>
    </submittedName>
</protein>
<dbReference type="AlphaFoldDB" id="A0A9D8PP18"/>
<reference evidence="2" key="1">
    <citation type="journal article" date="2021" name="Environ. Microbiol.">
        <title>Genomic characterization of three novel Desulfobacterota classes expand the metabolic and phylogenetic diversity of the phylum.</title>
        <authorList>
            <person name="Murphy C.L."/>
            <person name="Biggerstaff J."/>
            <person name="Eichhorn A."/>
            <person name="Ewing E."/>
            <person name="Shahan R."/>
            <person name="Soriano D."/>
            <person name="Stewart S."/>
            <person name="VanMol K."/>
            <person name="Walker R."/>
            <person name="Walters P."/>
            <person name="Elshahed M.S."/>
            <person name="Youssef N.H."/>
        </authorList>
    </citation>
    <scope>NUCLEOTIDE SEQUENCE</scope>
    <source>
        <strain evidence="2">Zod_Metabat.24</strain>
    </source>
</reference>
<comment type="caution">
    <text evidence="2">The sequence shown here is derived from an EMBL/GenBank/DDBJ whole genome shotgun (WGS) entry which is preliminary data.</text>
</comment>
<dbReference type="Pfam" id="PF03235">
    <property type="entry name" value="GmrSD_N"/>
    <property type="match status" value="1"/>
</dbReference>
<name>A0A9D8PP18_9DELT</name>
<proteinExistence type="predicted"/>
<dbReference type="Proteomes" id="UP000809273">
    <property type="component" value="Unassembled WGS sequence"/>
</dbReference>
<dbReference type="EMBL" id="JAFGIX010000023">
    <property type="protein sequence ID" value="MBN1572495.1"/>
    <property type="molecule type" value="Genomic_DNA"/>
</dbReference>
<organism evidence="2 3">
    <name type="scientific">Candidatus Zymogenus saltonus</name>
    <dbReference type="NCBI Taxonomy" id="2844893"/>
    <lineage>
        <taxon>Bacteria</taxon>
        <taxon>Deltaproteobacteria</taxon>
        <taxon>Candidatus Zymogenia</taxon>
        <taxon>Candidatus Zymogeniales</taxon>
        <taxon>Candidatus Zymogenaceae</taxon>
        <taxon>Candidatus Zymogenus</taxon>
    </lineage>
</organism>